<evidence type="ECO:0000313" key="1">
    <source>
        <dbReference type="EMBL" id="KAJ6982932.1"/>
    </source>
</evidence>
<keyword evidence="2" id="KW-1185">Reference proteome</keyword>
<evidence type="ECO:0000313" key="2">
    <source>
        <dbReference type="Proteomes" id="UP001164929"/>
    </source>
</evidence>
<name>A0AAD6MCP4_9ROSI</name>
<comment type="caution">
    <text evidence="1">The sequence shown here is derived from an EMBL/GenBank/DDBJ whole genome shotgun (WGS) entry which is preliminary data.</text>
</comment>
<dbReference type="AlphaFoldDB" id="A0AAD6MCP4"/>
<reference evidence="1" key="1">
    <citation type="journal article" date="2023" name="Mol. Ecol. Resour.">
        <title>Chromosome-level genome assembly of a triploid poplar Populus alba 'Berolinensis'.</title>
        <authorList>
            <person name="Chen S."/>
            <person name="Yu Y."/>
            <person name="Wang X."/>
            <person name="Wang S."/>
            <person name="Zhang T."/>
            <person name="Zhou Y."/>
            <person name="He R."/>
            <person name="Meng N."/>
            <person name="Wang Y."/>
            <person name="Liu W."/>
            <person name="Liu Z."/>
            <person name="Liu J."/>
            <person name="Guo Q."/>
            <person name="Huang H."/>
            <person name="Sederoff R.R."/>
            <person name="Wang G."/>
            <person name="Qu G."/>
            <person name="Chen S."/>
        </authorList>
    </citation>
    <scope>NUCLEOTIDE SEQUENCE</scope>
    <source>
        <strain evidence="1">SC-2020</strain>
    </source>
</reference>
<accession>A0AAD6MCP4</accession>
<dbReference type="EMBL" id="JAQIZT010000010">
    <property type="protein sequence ID" value="KAJ6982932.1"/>
    <property type="molecule type" value="Genomic_DNA"/>
</dbReference>
<sequence>MKKEEAKNDTGKQIIGSSICLLRSRPNLVVTSSSSFLRWCPSHRRPQQINVPGLFLARDLSLSLSLSRA</sequence>
<proteinExistence type="predicted"/>
<dbReference type="Proteomes" id="UP001164929">
    <property type="component" value="Chromosome 10"/>
</dbReference>
<organism evidence="1 2">
    <name type="scientific">Populus alba x Populus x berolinensis</name>
    <dbReference type="NCBI Taxonomy" id="444605"/>
    <lineage>
        <taxon>Eukaryota</taxon>
        <taxon>Viridiplantae</taxon>
        <taxon>Streptophyta</taxon>
        <taxon>Embryophyta</taxon>
        <taxon>Tracheophyta</taxon>
        <taxon>Spermatophyta</taxon>
        <taxon>Magnoliopsida</taxon>
        <taxon>eudicotyledons</taxon>
        <taxon>Gunneridae</taxon>
        <taxon>Pentapetalae</taxon>
        <taxon>rosids</taxon>
        <taxon>fabids</taxon>
        <taxon>Malpighiales</taxon>
        <taxon>Salicaceae</taxon>
        <taxon>Saliceae</taxon>
        <taxon>Populus</taxon>
    </lineage>
</organism>
<protein>
    <submittedName>
        <fullName evidence="1">Uncharacterized protein</fullName>
    </submittedName>
</protein>
<gene>
    <name evidence="1" type="ORF">NC653_025906</name>
</gene>